<organism evidence="10 11">
    <name type="scientific">Scophthalmus maximus</name>
    <name type="common">Turbot</name>
    <name type="synonym">Psetta maxima</name>
    <dbReference type="NCBI Taxonomy" id="52904"/>
    <lineage>
        <taxon>Eukaryota</taxon>
        <taxon>Metazoa</taxon>
        <taxon>Chordata</taxon>
        <taxon>Craniata</taxon>
        <taxon>Vertebrata</taxon>
        <taxon>Euteleostomi</taxon>
        <taxon>Actinopterygii</taxon>
        <taxon>Neopterygii</taxon>
        <taxon>Teleostei</taxon>
        <taxon>Neoteleostei</taxon>
        <taxon>Acanthomorphata</taxon>
        <taxon>Carangaria</taxon>
        <taxon>Pleuronectiformes</taxon>
        <taxon>Pleuronectoidei</taxon>
        <taxon>Scophthalmidae</taxon>
        <taxon>Scophthalmus</taxon>
    </lineage>
</organism>
<protein>
    <submittedName>
        <fullName evidence="10">Putative G-protein-signaling modulator 2-like</fullName>
    </submittedName>
</protein>
<dbReference type="OrthoDB" id="286233at2759"/>
<evidence type="ECO:0000256" key="6">
    <source>
        <dbReference type="ARBA" id="ARBA00022737"/>
    </source>
</evidence>
<evidence type="ECO:0000256" key="9">
    <source>
        <dbReference type="SAM" id="MobiDB-lite"/>
    </source>
</evidence>
<evidence type="ECO:0000256" key="2">
    <source>
        <dbReference type="ARBA" id="ARBA00004496"/>
    </source>
</evidence>
<dbReference type="InterPro" id="IPR011990">
    <property type="entry name" value="TPR-like_helical_dom_sf"/>
</dbReference>
<accession>A0A2U9BU32</accession>
<keyword evidence="5" id="KW-0597">Phosphoprotein</keyword>
<keyword evidence="8" id="KW-0472">Membrane</keyword>
<dbReference type="Pfam" id="PF02188">
    <property type="entry name" value="GoLoco"/>
    <property type="match status" value="3"/>
</dbReference>
<dbReference type="GO" id="GO:0005938">
    <property type="term" value="C:cell cortex"/>
    <property type="evidence" value="ECO:0007669"/>
    <property type="project" value="TreeGrafter"/>
</dbReference>
<reference evidence="10 11" key="1">
    <citation type="submission" date="2017-12" db="EMBL/GenBank/DDBJ databases">
        <title>Integrating genomic resources of turbot (Scophthalmus maximus) in depth evaluation of genetic and physical mapping variation across individuals.</title>
        <authorList>
            <person name="Martinez P."/>
        </authorList>
    </citation>
    <scope>NUCLEOTIDE SEQUENCE [LARGE SCALE GENOMIC DNA]</scope>
</reference>
<evidence type="ECO:0000313" key="10">
    <source>
        <dbReference type="EMBL" id="AWP07738.1"/>
    </source>
</evidence>
<evidence type="ECO:0000256" key="5">
    <source>
        <dbReference type="ARBA" id="ARBA00022553"/>
    </source>
</evidence>
<keyword evidence="4" id="KW-0963">Cytoplasm</keyword>
<keyword evidence="6" id="KW-0677">Repeat</keyword>
<dbReference type="GO" id="GO:0016020">
    <property type="term" value="C:membrane"/>
    <property type="evidence" value="ECO:0007669"/>
    <property type="project" value="UniProtKB-SubCell"/>
</dbReference>
<dbReference type="GO" id="GO:0005092">
    <property type="term" value="F:GDP-dissociation inhibitor activity"/>
    <property type="evidence" value="ECO:0007669"/>
    <property type="project" value="TreeGrafter"/>
</dbReference>
<evidence type="ECO:0000256" key="1">
    <source>
        <dbReference type="ARBA" id="ARBA00004370"/>
    </source>
</evidence>
<evidence type="ECO:0000256" key="4">
    <source>
        <dbReference type="ARBA" id="ARBA00022490"/>
    </source>
</evidence>
<keyword evidence="7" id="KW-0802">TPR repeat</keyword>
<evidence type="ECO:0000256" key="7">
    <source>
        <dbReference type="ARBA" id="ARBA00022803"/>
    </source>
</evidence>
<evidence type="ECO:0000313" key="11">
    <source>
        <dbReference type="Proteomes" id="UP000246464"/>
    </source>
</evidence>
<dbReference type="GO" id="GO:0001965">
    <property type="term" value="F:G-protein alpha-subunit binding"/>
    <property type="evidence" value="ECO:0007669"/>
    <property type="project" value="TreeGrafter"/>
</dbReference>
<feature type="compositionally biased region" description="Low complexity" evidence="9">
    <location>
        <begin position="79"/>
        <end position="93"/>
    </location>
</feature>
<dbReference type="OMA" id="MDENNTY"/>
<dbReference type="EMBL" id="CP026251">
    <property type="protein sequence ID" value="AWP07738.1"/>
    <property type="molecule type" value="Genomic_DNA"/>
</dbReference>
<dbReference type="Gene3D" id="1.25.40.10">
    <property type="entry name" value="Tetratricopeptide repeat domain"/>
    <property type="match status" value="2"/>
</dbReference>
<feature type="region of interest" description="Disordered" evidence="9">
    <location>
        <begin position="198"/>
        <end position="229"/>
    </location>
</feature>
<keyword evidence="3" id="KW-1003">Cell membrane</keyword>
<sequence>MADKKLSGSPPPSMSSPPHQNGSFEETGPKSSPPPQQNGGLVPKPASTSPLRTLRGLMSPDPGSGPEGRARSPKPWGWSLSSALSSRTRSTESQSKCRSRPQEEPEALLDLILECQSHRLDDQRASFCLLPDPGPAAPCGSCSHDQRPRPSVDFYYMLVHFQSDRMEEQRCPLPDLDHLVGSDPGGQEEDFFSLIQKVQSKRMDEQRASPLTSHNGEEEDSSPSHHHHH</sequence>
<dbReference type="STRING" id="52904.ENSSMAP00000028192"/>
<dbReference type="AlphaFoldDB" id="A0A2U9BU32"/>
<dbReference type="InterPro" id="IPR003109">
    <property type="entry name" value="GoLoco_motif"/>
</dbReference>
<dbReference type="Proteomes" id="UP000246464">
    <property type="component" value="Chromosome 9"/>
</dbReference>
<dbReference type="GO" id="GO:0000132">
    <property type="term" value="P:establishment of mitotic spindle orientation"/>
    <property type="evidence" value="ECO:0007669"/>
    <property type="project" value="TreeGrafter"/>
</dbReference>
<name>A0A2U9BU32_SCOMX</name>
<dbReference type="InterPro" id="IPR052386">
    <property type="entry name" value="GPSM"/>
</dbReference>
<dbReference type="PROSITE" id="PS50877">
    <property type="entry name" value="GOLOCO"/>
    <property type="match status" value="3"/>
</dbReference>
<proteinExistence type="predicted"/>
<dbReference type="PANTHER" id="PTHR45954:SF1">
    <property type="entry name" value="LD33695P"/>
    <property type="match status" value="1"/>
</dbReference>
<dbReference type="PANTHER" id="PTHR45954">
    <property type="entry name" value="LD33695P"/>
    <property type="match status" value="1"/>
</dbReference>
<evidence type="ECO:0000256" key="3">
    <source>
        <dbReference type="ARBA" id="ARBA00022475"/>
    </source>
</evidence>
<keyword evidence="11" id="KW-1185">Reference proteome</keyword>
<evidence type="ECO:0000256" key="8">
    <source>
        <dbReference type="ARBA" id="ARBA00023136"/>
    </source>
</evidence>
<dbReference type="SMART" id="SM00390">
    <property type="entry name" value="GoLoco"/>
    <property type="match status" value="3"/>
</dbReference>
<feature type="region of interest" description="Disordered" evidence="9">
    <location>
        <begin position="1"/>
        <end position="104"/>
    </location>
</feature>
<gene>
    <name evidence="10" type="ORF">SMAX5B_015234</name>
</gene>
<comment type="subcellular location">
    <subcellularLocation>
        <location evidence="2">Cytoplasm</location>
    </subcellularLocation>
    <subcellularLocation>
        <location evidence="1">Membrane</location>
    </subcellularLocation>
</comment>